<proteinExistence type="predicted"/>
<accession>A0A7U9TIK9</accession>
<keyword evidence="2" id="KW-1185">Reference proteome</keyword>
<dbReference type="PANTHER" id="PTHR30578:SF0">
    <property type="entry name" value="ION-TRANSLOCATING OXIDOREDUCTASE COMPLEX SUBUNIT D"/>
    <property type="match status" value="1"/>
</dbReference>
<dbReference type="PANTHER" id="PTHR30578">
    <property type="entry name" value="ELECTRON TRANSPORT COMPLEX PROTEIN RNFD"/>
    <property type="match status" value="1"/>
</dbReference>
<dbReference type="Pfam" id="PF03116">
    <property type="entry name" value="NQR2_RnfD_RnfE"/>
    <property type="match status" value="1"/>
</dbReference>
<dbReference type="AlphaFoldDB" id="A0A7U9TIK9"/>
<evidence type="ECO:0000313" key="1">
    <source>
        <dbReference type="EMBL" id="BCR36784.1"/>
    </source>
</evidence>
<name>A0A7U9TIK9_9MOLU</name>
<protein>
    <submittedName>
        <fullName evidence="1">Electron transport complex subunit D</fullName>
    </submittedName>
</protein>
<sequence>MTQTYETVIKKALDKRNVMIMTIALSILVLSSTLIYGYQVLLVAAISLLAAFLVELMFHKGRKIDFDGAWMIYPLLLTLLIPSTLEIKYFWMVAVGSAFGTFFGKGIFGGSGKYVFNPALVGLLFVTVSFPQFFPTMLVRANEVGTTYSIVDMLLGSTPGALGETFRLGILVVGVILIFLKVIDWKIPLSIIGGVFVFVFIGRLLGFPKFPIAFYALLVGNLLFVSFFIAPDPVTAPIHNWGRVLYGLGIAAITVLIRYSDATYPEGTMFAIILMSAVAPLIDNMFENRALKKEGALDESKS</sequence>
<evidence type="ECO:0000313" key="2">
    <source>
        <dbReference type="Proteomes" id="UP000620133"/>
    </source>
</evidence>
<gene>
    <name evidence="1" type="ORF">MPAN_016770</name>
</gene>
<organism evidence="1 2">
    <name type="scientific">Mariniplasma anaerobium</name>
    <dbReference type="NCBI Taxonomy" id="2735436"/>
    <lineage>
        <taxon>Bacteria</taxon>
        <taxon>Bacillati</taxon>
        <taxon>Mycoplasmatota</taxon>
        <taxon>Mollicutes</taxon>
        <taxon>Acholeplasmatales</taxon>
        <taxon>Acholeplasmataceae</taxon>
        <taxon>Mariniplasma</taxon>
    </lineage>
</organism>
<dbReference type="RefSeq" id="WP_176239429.1">
    <property type="nucleotide sequence ID" value="NZ_AP024412.1"/>
</dbReference>
<dbReference type="KEGG" id="manr:MPAN_016770"/>
<dbReference type="GO" id="GO:0055085">
    <property type="term" value="P:transmembrane transport"/>
    <property type="evidence" value="ECO:0007669"/>
    <property type="project" value="InterPro"/>
</dbReference>
<dbReference type="Proteomes" id="UP000620133">
    <property type="component" value="Chromosome"/>
</dbReference>
<reference evidence="1" key="1">
    <citation type="submission" date="2021-01" db="EMBL/GenBank/DDBJ databases">
        <title>Draft genome sequence of Acholeplasmataceae bacterium strain Mahy22.</title>
        <authorList>
            <person name="Watanabe M."/>
            <person name="Kojima H."/>
            <person name="Fukui M."/>
        </authorList>
    </citation>
    <scope>NUCLEOTIDE SEQUENCE</scope>
    <source>
        <strain evidence="1">Mahy22</strain>
    </source>
</reference>
<dbReference type="GO" id="GO:0005886">
    <property type="term" value="C:plasma membrane"/>
    <property type="evidence" value="ECO:0007669"/>
    <property type="project" value="TreeGrafter"/>
</dbReference>
<dbReference type="InterPro" id="IPR004338">
    <property type="entry name" value="NqrB/RnfD"/>
</dbReference>
<dbReference type="EMBL" id="AP024412">
    <property type="protein sequence ID" value="BCR36784.1"/>
    <property type="molecule type" value="Genomic_DNA"/>
</dbReference>